<accession>A0AAV6YPW6</accession>
<dbReference type="AlphaFoldDB" id="A0AAV6YPW6"/>
<keyword evidence="1" id="KW-0812">Transmembrane</keyword>
<reference evidence="2" key="1">
    <citation type="thesis" date="2020" institute="ProQuest LLC" country="789 East Eisenhower Parkway, Ann Arbor, MI, USA">
        <title>Comparative Genomics and Chromosome Evolution.</title>
        <authorList>
            <person name="Mudd A.B."/>
        </authorList>
    </citation>
    <scope>NUCLEOTIDE SEQUENCE</scope>
    <source>
        <strain evidence="2">237g6f4</strain>
        <tissue evidence="2">Blood</tissue>
    </source>
</reference>
<keyword evidence="1" id="KW-1133">Transmembrane helix</keyword>
<protein>
    <submittedName>
        <fullName evidence="2">Uncharacterized protein</fullName>
    </submittedName>
</protein>
<evidence type="ECO:0000313" key="2">
    <source>
        <dbReference type="EMBL" id="KAG8537005.1"/>
    </source>
</evidence>
<comment type="caution">
    <text evidence="2">The sequence shown here is derived from an EMBL/GenBank/DDBJ whole genome shotgun (WGS) entry which is preliminary data.</text>
</comment>
<dbReference type="Proteomes" id="UP000824782">
    <property type="component" value="Unassembled WGS sequence"/>
</dbReference>
<proteinExistence type="predicted"/>
<feature type="transmembrane region" description="Helical" evidence="1">
    <location>
        <begin position="88"/>
        <end position="107"/>
    </location>
</feature>
<sequence>MTSLGIACGKDFGFGKRCALSIVRSFAVAWGSKQAKKSVKKSRKASVFMFSEMPLRRTLFLLERSSMSAILLLRADISSSTELATSTISLWAAVISAILFSIWLVLFPRPTISCLKLEKAV</sequence>
<keyword evidence="3" id="KW-1185">Reference proteome</keyword>
<evidence type="ECO:0000313" key="3">
    <source>
        <dbReference type="Proteomes" id="UP000824782"/>
    </source>
</evidence>
<gene>
    <name evidence="2" type="ORF">GDO81_025235</name>
</gene>
<dbReference type="EMBL" id="WNYA01034983">
    <property type="protein sequence ID" value="KAG8537005.1"/>
    <property type="molecule type" value="Genomic_DNA"/>
</dbReference>
<evidence type="ECO:0000256" key="1">
    <source>
        <dbReference type="SAM" id="Phobius"/>
    </source>
</evidence>
<organism evidence="2 3">
    <name type="scientific">Engystomops pustulosus</name>
    <name type="common">Tungara frog</name>
    <name type="synonym">Physalaemus pustulosus</name>
    <dbReference type="NCBI Taxonomy" id="76066"/>
    <lineage>
        <taxon>Eukaryota</taxon>
        <taxon>Metazoa</taxon>
        <taxon>Chordata</taxon>
        <taxon>Craniata</taxon>
        <taxon>Vertebrata</taxon>
        <taxon>Euteleostomi</taxon>
        <taxon>Amphibia</taxon>
        <taxon>Batrachia</taxon>
        <taxon>Anura</taxon>
        <taxon>Neobatrachia</taxon>
        <taxon>Hyloidea</taxon>
        <taxon>Leptodactylidae</taxon>
        <taxon>Leiuperinae</taxon>
        <taxon>Engystomops</taxon>
    </lineage>
</organism>
<name>A0AAV6YPW6_ENGPU</name>
<keyword evidence="1" id="KW-0472">Membrane</keyword>